<gene>
    <name evidence="1" type="ORF">MLD38_023162</name>
</gene>
<evidence type="ECO:0000313" key="1">
    <source>
        <dbReference type="EMBL" id="KAI4367423.1"/>
    </source>
</evidence>
<reference evidence="2" key="1">
    <citation type="journal article" date="2023" name="Front. Plant Sci.">
        <title>Chromosomal-level genome assembly of Melastoma candidum provides insights into trichome evolution.</title>
        <authorList>
            <person name="Zhong Y."/>
            <person name="Wu W."/>
            <person name="Sun C."/>
            <person name="Zou P."/>
            <person name="Liu Y."/>
            <person name="Dai S."/>
            <person name="Zhou R."/>
        </authorList>
    </citation>
    <scope>NUCLEOTIDE SEQUENCE [LARGE SCALE GENOMIC DNA]</scope>
</reference>
<comment type="caution">
    <text evidence="1">The sequence shown here is derived from an EMBL/GenBank/DDBJ whole genome shotgun (WGS) entry which is preliminary data.</text>
</comment>
<dbReference type="Proteomes" id="UP001057402">
    <property type="component" value="Chromosome 6"/>
</dbReference>
<organism evidence="1 2">
    <name type="scientific">Melastoma candidum</name>
    <dbReference type="NCBI Taxonomy" id="119954"/>
    <lineage>
        <taxon>Eukaryota</taxon>
        <taxon>Viridiplantae</taxon>
        <taxon>Streptophyta</taxon>
        <taxon>Embryophyta</taxon>
        <taxon>Tracheophyta</taxon>
        <taxon>Spermatophyta</taxon>
        <taxon>Magnoliopsida</taxon>
        <taxon>eudicotyledons</taxon>
        <taxon>Gunneridae</taxon>
        <taxon>Pentapetalae</taxon>
        <taxon>rosids</taxon>
        <taxon>malvids</taxon>
        <taxon>Myrtales</taxon>
        <taxon>Melastomataceae</taxon>
        <taxon>Melastomatoideae</taxon>
        <taxon>Melastomateae</taxon>
        <taxon>Melastoma</taxon>
    </lineage>
</organism>
<keyword evidence="2" id="KW-1185">Reference proteome</keyword>
<sequence length="570" mass="64826">MEGLRQQGKSLAETPSYLVASVVTVLVFVCLFVERAIYRFGRWLKETKRESPLCFMQKIKEGDLTNSRRCDCISRTRSPTAAYCLLAQWANWFSQICVSSSLFSQQVLSLAPRRTSTATRISSPIIYLSSSNTTVVPPKGLNSVASNQCGEGREPFVSYEGLEQLHRFLFVLGITHVFYSFVAVGLAMSKIYSWKKWENLPVLSLASDGDERLKKTKANDATVDLRFHHTSHPWSRNHILIWIFWTSIQKSDYRALRQGFIIKHNLPSSYNFHKYMVRSMEDEFQGIWGISWPLWAYAIICIFVNIHGSNIYFWLSFIPAILVMLVGMKLEHVVSLLALEIMEPAGPTATTQVKPRDDLFWFRKPEILVYLIQFIIFQNAFEMATFIWSLWGFKQRSCFMKNHLLVIIRLVSGVLVQFWCSNSTVPLNVIVTQMGSRYKKALVAESVRESLHSWCKRVKARSKRGSQGSYTVRSVCSVESTIDARDEITVVSGTLSRSSSLASMNQDTVTSIEQLEGHVLDITSDGQVKISSRMEEFLSESLRLTTVAPETDTEGDAAVVRKDNDEESPE</sequence>
<protein>
    <submittedName>
        <fullName evidence="1">Uncharacterized protein</fullName>
    </submittedName>
</protein>
<dbReference type="EMBL" id="CM042885">
    <property type="protein sequence ID" value="KAI4367423.1"/>
    <property type="molecule type" value="Genomic_DNA"/>
</dbReference>
<evidence type="ECO:0000313" key="2">
    <source>
        <dbReference type="Proteomes" id="UP001057402"/>
    </source>
</evidence>
<proteinExistence type="predicted"/>
<name>A0ACB9QKY2_9MYRT</name>
<accession>A0ACB9QKY2</accession>